<dbReference type="InterPro" id="IPR001647">
    <property type="entry name" value="HTH_TetR"/>
</dbReference>
<dbReference type="PRINTS" id="PR00455">
    <property type="entry name" value="HTHTETR"/>
</dbReference>
<organism evidence="6 7">
    <name type="scientific">Actinophytocola oryzae</name>
    <dbReference type="NCBI Taxonomy" id="502181"/>
    <lineage>
        <taxon>Bacteria</taxon>
        <taxon>Bacillati</taxon>
        <taxon>Actinomycetota</taxon>
        <taxon>Actinomycetes</taxon>
        <taxon>Pseudonocardiales</taxon>
        <taxon>Pseudonocardiaceae</taxon>
    </lineage>
</organism>
<dbReference type="InterPro" id="IPR036271">
    <property type="entry name" value="Tet_transcr_reg_TetR-rel_C_sf"/>
</dbReference>
<feature type="DNA-binding region" description="H-T-H motif" evidence="4">
    <location>
        <begin position="35"/>
        <end position="54"/>
    </location>
</feature>
<gene>
    <name evidence="6" type="ORF">CLV71_10123</name>
</gene>
<evidence type="ECO:0000313" key="6">
    <source>
        <dbReference type="EMBL" id="TDV57152.1"/>
    </source>
</evidence>
<dbReference type="PANTHER" id="PTHR30055">
    <property type="entry name" value="HTH-TYPE TRANSCRIPTIONAL REGULATOR RUTR"/>
    <property type="match status" value="1"/>
</dbReference>
<dbReference type="EMBL" id="SOCP01000001">
    <property type="protein sequence ID" value="TDV57152.1"/>
    <property type="molecule type" value="Genomic_DNA"/>
</dbReference>
<name>A0A4R7W3T3_9PSEU</name>
<dbReference type="RefSeq" id="WP_133900487.1">
    <property type="nucleotide sequence ID" value="NZ_SOCP01000001.1"/>
</dbReference>
<dbReference type="Gene3D" id="1.10.357.10">
    <property type="entry name" value="Tetracycline Repressor, domain 2"/>
    <property type="match status" value="1"/>
</dbReference>
<dbReference type="Pfam" id="PF21597">
    <property type="entry name" value="TetR_C_43"/>
    <property type="match status" value="1"/>
</dbReference>
<dbReference type="AlphaFoldDB" id="A0A4R7W3T3"/>
<dbReference type="Pfam" id="PF00440">
    <property type="entry name" value="TetR_N"/>
    <property type="match status" value="1"/>
</dbReference>
<evidence type="ECO:0000313" key="7">
    <source>
        <dbReference type="Proteomes" id="UP000294927"/>
    </source>
</evidence>
<dbReference type="PANTHER" id="PTHR30055:SF234">
    <property type="entry name" value="HTH-TYPE TRANSCRIPTIONAL REGULATOR BETI"/>
    <property type="match status" value="1"/>
</dbReference>
<feature type="domain" description="HTH tetR-type" evidence="5">
    <location>
        <begin position="13"/>
        <end position="72"/>
    </location>
</feature>
<keyword evidence="3" id="KW-0804">Transcription</keyword>
<evidence type="ECO:0000256" key="2">
    <source>
        <dbReference type="ARBA" id="ARBA00023125"/>
    </source>
</evidence>
<dbReference type="SUPFAM" id="SSF48498">
    <property type="entry name" value="Tetracyclin repressor-like, C-terminal domain"/>
    <property type="match status" value="1"/>
</dbReference>
<dbReference type="InterPro" id="IPR009057">
    <property type="entry name" value="Homeodomain-like_sf"/>
</dbReference>
<dbReference type="Proteomes" id="UP000294927">
    <property type="component" value="Unassembled WGS sequence"/>
</dbReference>
<keyword evidence="7" id="KW-1185">Reference proteome</keyword>
<dbReference type="PROSITE" id="PS50977">
    <property type="entry name" value="HTH_TETR_2"/>
    <property type="match status" value="1"/>
</dbReference>
<keyword evidence="1" id="KW-0805">Transcription regulation</keyword>
<dbReference type="InterPro" id="IPR050109">
    <property type="entry name" value="HTH-type_TetR-like_transc_reg"/>
</dbReference>
<evidence type="ECO:0000256" key="1">
    <source>
        <dbReference type="ARBA" id="ARBA00023015"/>
    </source>
</evidence>
<protein>
    <submittedName>
        <fullName evidence="6">TetR family transcriptional regulator</fullName>
    </submittedName>
</protein>
<comment type="caution">
    <text evidence="6">The sequence shown here is derived from an EMBL/GenBank/DDBJ whole genome shotgun (WGS) entry which is preliminary data.</text>
</comment>
<dbReference type="GO" id="GO:0003700">
    <property type="term" value="F:DNA-binding transcription factor activity"/>
    <property type="evidence" value="ECO:0007669"/>
    <property type="project" value="TreeGrafter"/>
</dbReference>
<sequence>MTTPETPLRADARRNRDQILVAAREIFAERGADVAMEEIARRASVGVGTLYRRFADRETLIRAVFRETFQVVADEVHAALTEEPTGWAALTRVMRQSAWLHVSVQSKSPTVTAVVRADPDTSRLRDHLLDMLGEVVRRAQDEGTLRRDVAVGDLALLFMSVVNQAPSLTSEAARLAPGRVLAIMMDGLRAPAAGELPGRPLTRVDLNFGDRCPD</sequence>
<accession>A0A4R7W3T3</accession>
<keyword evidence="2 4" id="KW-0238">DNA-binding</keyword>
<evidence type="ECO:0000256" key="4">
    <source>
        <dbReference type="PROSITE-ProRule" id="PRU00335"/>
    </source>
</evidence>
<reference evidence="6 7" key="1">
    <citation type="submission" date="2019-03" db="EMBL/GenBank/DDBJ databases">
        <title>Genomic Encyclopedia of Archaeal and Bacterial Type Strains, Phase II (KMG-II): from individual species to whole genera.</title>
        <authorList>
            <person name="Goeker M."/>
        </authorList>
    </citation>
    <scope>NUCLEOTIDE SEQUENCE [LARGE SCALE GENOMIC DNA]</scope>
    <source>
        <strain evidence="6 7">DSM 45499</strain>
    </source>
</reference>
<evidence type="ECO:0000259" key="5">
    <source>
        <dbReference type="PROSITE" id="PS50977"/>
    </source>
</evidence>
<evidence type="ECO:0000256" key="3">
    <source>
        <dbReference type="ARBA" id="ARBA00023163"/>
    </source>
</evidence>
<dbReference type="OrthoDB" id="9809994at2"/>
<dbReference type="SUPFAM" id="SSF46689">
    <property type="entry name" value="Homeodomain-like"/>
    <property type="match status" value="1"/>
</dbReference>
<dbReference type="GO" id="GO:0000976">
    <property type="term" value="F:transcription cis-regulatory region binding"/>
    <property type="evidence" value="ECO:0007669"/>
    <property type="project" value="TreeGrafter"/>
</dbReference>
<proteinExistence type="predicted"/>
<dbReference type="InterPro" id="IPR049445">
    <property type="entry name" value="TetR_SbtR-like_C"/>
</dbReference>